<evidence type="ECO:0000256" key="1">
    <source>
        <dbReference type="ARBA" id="ARBA00023015"/>
    </source>
</evidence>
<protein>
    <submittedName>
        <fullName evidence="5">DNA-binding NarL/FixJ family response regulator</fullName>
    </submittedName>
</protein>
<evidence type="ECO:0000256" key="3">
    <source>
        <dbReference type="ARBA" id="ARBA00023163"/>
    </source>
</evidence>
<dbReference type="GO" id="GO:0006355">
    <property type="term" value="P:regulation of DNA-templated transcription"/>
    <property type="evidence" value="ECO:0007669"/>
    <property type="project" value="InterPro"/>
</dbReference>
<dbReference type="InterPro" id="IPR000792">
    <property type="entry name" value="Tscrpt_reg_LuxR_C"/>
</dbReference>
<comment type="caution">
    <text evidence="5">The sequence shown here is derived from an EMBL/GenBank/DDBJ whole genome shotgun (WGS) entry which is preliminary data.</text>
</comment>
<dbReference type="RefSeq" id="WP_184478318.1">
    <property type="nucleotide sequence ID" value="NZ_JACHIV010000001.1"/>
</dbReference>
<keyword evidence="1" id="KW-0805">Transcription regulation</keyword>
<dbReference type="PROSITE" id="PS50043">
    <property type="entry name" value="HTH_LUXR_2"/>
    <property type="match status" value="1"/>
</dbReference>
<sequence length="208" mass="22951">MTTRVPVSVHAGDPLLQAGVIAQLRPRPEVDVLKPDEQERAQVSLVVVDRVDEEAVLLLRRLQRVSTTRTGLIVGEFGQNALRVTIECGVAAVLRRSEADQDRVLGLITALVRGEGMLPGDMLSRLLDHVGRLQRNSADAQGFNLSTLTAREVEVLRLISEGFDTGEIAVKMSYSERTVKNILHEVTTRLQLRNRAHAVGHVMRQGLI</sequence>
<evidence type="ECO:0000259" key="4">
    <source>
        <dbReference type="PROSITE" id="PS50043"/>
    </source>
</evidence>
<dbReference type="PRINTS" id="PR00038">
    <property type="entry name" value="HTHLUXR"/>
</dbReference>
<evidence type="ECO:0000313" key="5">
    <source>
        <dbReference type="EMBL" id="MBB5068661.1"/>
    </source>
</evidence>
<dbReference type="SUPFAM" id="SSF46894">
    <property type="entry name" value="C-terminal effector domain of the bipartite response regulators"/>
    <property type="match status" value="1"/>
</dbReference>
<dbReference type="CDD" id="cd06170">
    <property type="entry name" value="LuxR_C_like"/>
    <property type="match status" value="1"/>
</dbReference>
<dbReference type="InterPro" id="IPR016032">
    <property type="entry name" value="Sig_transdc_resp-reg_C-effctor"/>
</dbReference>
<dbReference type="GO" id="GO:0003677">
    <property type="term" value="F:DNA binding"/>
    <property type="evidence" value="ECO:0007669"/>
    <property type="project" value="UniProtKB-KW"/>
</dbReference>
<dbReference type="PANTHER" id="PTHR44688">
    <property type="entry name" value="DNA-BINDING TRANSCRIPTIONAL ACTIVATOR DEVR_DOSR"/>
    <property type="match status" value="1"/>
</dbReference>
<accession>A0A840NCL2</accession>
<reference evidence="5 6" key="1">
    <citation type="submission" date="2020-08" db="EMBL/GenBank/DDBJ databases">
        <title>Sequencing the genomes of 1000 actinobacteria strains.</title>
        <authorList>
            <person name="Klenk H.-P."/>
        </authorList>
    </citation>
    <scope>NUCLEOTIDE SEQUENCE [LARGE SCALE GENOMIC DNA]</scope>
    <source>
        <strain evidence="5 6">DSM 45582</strain>
    </source>
</reference>
<dbReference type="PANTHER" id="PTHR44688:SF16">
    <property type="entry name" value="DNA-BINDING TRANSCRIPTIONAL ACTIVATOR DEVR_DOSR"/>
    <property type="match status" value="1"/>
</dbReference>
<proteinExistence type="predicted"/>
<name>A0A840NCL2_9PSEU</name>
<dbReference type="Gene3D" id="3.40.50.2300">
    <property type="match status" value="1"/>
</dbReference>
<keyword evidence="2 5" id="KW-0238">DNA-binding</keyword>
<dbReference type="AlphaFoldDB" id="A0A840NCL2"/>
<organism evidence="5 6">
    <name type="scientific">Saccharopolyspora gloriosae</name>
    <dbReference type="NCBI Taxonomy" id="455344"/>
    <lineage>
        <taxon>Bacteria</taxon>
        <taxon>Bacillati</taxon>
        <taxon>Actinomycetota</taxon>
        <taxon>Actinomycetes</taxon>
        <taxon>Pseudonocardiales</taxon>
        <taxon>Pseudonocardiaceae</taxon>
        <taxon>Saccharopolyspora</taxon>
    </lineage>
</organism>
<gene>
    <name evidence="5" type="ORF">BJ969_001749</name>
</gene>
<feature type="domain" description="HTH luxR-type" evidence="4">
    <location>
        <begin position="141"/>
        <end position="206"/>
    </location>
</feature>
<dbReference type="Proteomes" id="UP000580474">
    <property type="component" value="Unassembled WGS sequence"/>
</dbReference>
<keyword evidence="6" id="KW-1185">Reference proteome</keyword>
<dbReference type="Pfam" id="PF00196">
    <property type="entry name" value="GerE"/>
    <property type="match status" value="1"/>
</dbReference>
<keyword evidence="3" id="KW-0804">Transcription</keyword>
<evidence type="ECO:0000256" key="2">
    <source>
        <dbReference type="ARBA" id="ARBA00023125"/>
    </source>
</evidence>
<dbReference type="SMART" id="SM00421">
    <property type="entry name" value="HTH_LUXR"/>
    <property type="match status" value="1"/>
</dbReference>
<evidence type="ECO:0000313" key="6">
    <source>
        <dbReference type="Proteomes" id="UP000580474"/>
    </source>
</evidence>
<dbReference type="EMBL" id="JACHIV010000001">
    <property type="protein sequence ID" value="MBB5068661.1"/>
    <property type="molecule type" value="Genomic_DNA"/>
</dbReference>